<gene>
    <name evidence="3" type="ORF">IAD24_07950</name>
</gene>
<reference evidence="3" key="2">
    <citation type="journal article" date="2021" name="PeerJ">
        <title>Extensive microbial diversity within the chicken gut microbiome revealed by metagenomics and culture.</title>
        <authorList>
            <person name="Gilroy R."/>
            <person name="Ravi A."/>
            <person name="Getino M."/>
            <person name="Pursley I."/>
            <person name="Horton D.L."/>
            <person name="Alikhan N.F."/>
            <person name="Baker D."/>
            <person name="Gharbi K."/>
            <person name="Hall N."/>
            <person name="Watson M."/>
            <person name="Adriaenssens E.M."/>
            <person name="Foster-Nyarko E."/>
            <person name="Jarju S."/>
            <person name="Secka A."/>
            <person name="Antonio M."/>
            <person name="Oren A."/>
            <person name="Chaudhuri R.R."/>
            <person name="La Ragione R."/>
            <person name="Hildebrand F."/>
            <person name="Pallen M.J."/>
        </authorList>
    </citation>
    <scope>NUCLEOTIDE SEQUENCE</scope>
    <source>
        <strain evidence="3">ChiGjej2B2-16831</strain>
    </source>
</reference>
<dbReference type="Proteomes" id="UP000824128">
    <property type="component" value="Unassembled WGS sequence"/>
</dbReference>
<name>A0A9D1N4M7_9FIRM</name>
<dbReference type="EMBL" id="DVNZ01000254">
    <property type="protein sequence ID" value="HIU95072.1"/>
    <property type="molecule type" value="Genomic_DNA"/>
</dbReference>
<dbReference type="SUPFAM" id="SSF51905">
    <property type="entry name" value="FAD/NAD(P)-binding domain"/>
    <property type="match status" value="1"/>
</dbReference>
<dbReference type="PANTHER" id="PTHR42887">
    <property type="entry name" value="OS12G0638800 PROTEIN"/>
    <property type="match status" value="1"/>
</dbReference>
<evidence type="ECO:0000313" key="4">
    <source>
        <dbReference type="Proteomes" id="UP000824128"/>
    </source>
</evidence>
<reference evidence="3" key="1">
    <citation type="submission" date="2020-10" db="EMBL/GenBank/DDBJ databases">
        <authorList>
            <person name="Gilroy R."/>
        </authorList>
    </citation>
    <scope>NUCLEOTIDE SEQUENCE</scope>
    <source>
        <strain evidence="3">ChiGjej2B2-16831</strain>
    </source>
</reference>
<dbReference type="NCBIfam" id="TIGR00275">
    <property type="entry name" value="aminoacetone oxidase family FAD-binding enzyme"/>
    <property type="match status" value="1"/>
</dbReference>
<evidence type="ECO:0000259" key="2">
    <source>
        <dbReference type="Pfam" id="PF22780"/>
    </source>
</evidence>
<organism evidence="3 4">
    <name type="scientific">Candidatus Aphodomorpha intestinavium</name>
    <dbReference type="NCBI Taxonomy" id="2840672"/>
    <lineage>
        <taxon>Bacteria</taxon>
        <taxon>Bacillati</taxon>
        <taxon>Bacillota</taxon>
        <taxon>Clostridia</taxon>
        <taxon>Eubacteriales</taxon>
        <taxon>Candidatus Aphodomorpha</taxon>
    </lineage>
</organism>
<dbReference type="AlphaFoldDB" id="A0A9D1N4M7"/>
<dbReference type="InterPro" id="IPR004792">
    <property type="entry name" value="BaiN-like"/>
</dbReference>
<evidence type="ECO:0000313" key="3">
    <source>
        <dbReference type="EMBL" id="HIU95072.1"/>
    </source>
</evidence>
<dbReference type="SUPFAM" id="SSF160996">
    <property type="entry name" value="HI0933 insert domain-like"/>
    <property type="match status" value="1"/>
</dbReference>
<comment type="caution">
    <text evidence="3">The sequence shown here is derived from an EMBL/GenBank/DDBJ whole genome shotgun (WGS) entry which is preliminary data.</text>
</comment>
<proteinExistence type="predicted"/>
<dbReference type="InterPro" id="IPR055178">
    <property type="entry name" value="RsdA/BaiN/AoA(So)-like_dom"/>
</dbReference>
<feature type="domain" description="RsdA/BaiN/AoA(So)-like insert" evidence="2">
    <location>
        <begin position="18"/>
        <end position="176"/>
    </location>
</feature>
<dbReference type="Gene3D" id="2.40.30.10">
    <property type="entry name" value="Translation factors"/>
    <property type="match status" value="1"/>
</dbReference>
<dbReference type="InterPro" id="IPR057661">
    <property type="entry name" value="RsdA/BaiN/AoA(So)_Rossmann"/>
</dbReference>
<feature type="domain" description="RsdA/BaiN/AoA(So)-like Rossmann fold-like" evidence="1">
    <location>
        <begin position="1"/>
        <end position="229"/>
    </location>
</feature>
<dbReference type="PANTHER" id="PTHR42887:SF2">
    <property type="entry name" value="OS12G0638800 PROTEIN"/>
    <property type="match status" value="1"/>
</dbReference>
<feature type="non-terminal residue" evidence="3">
    <location>
        <position position="1"/>
    </location>
</feature>
<dbReference type="InterPro" id="IPR036188">
    <property type="entry name" value="FAD/NAD-bd_sf"/>
</dbReference>
<evidence type="ECO:0000259" key="1">
    <source>
        <dbReference type="Pfam" id="PF03486"/>
    </source>
</evidence>
<dbReference type="Gene3D" id="3.50.50.60">
    <property type="entry name" value="FAD/NAD(P)-binding domain"/>
    <property type="match status" value="1"/>
</dbReference>
<accession>A0A9D1N4M7</accession>
<protein>
    <submittedName>
        <fullName evidence="3">Aminoacetone oxidase family FAD-binding enzyme</fullName>
    </submittedName>
</protein>
<dbReference type="Pfam" id="PF22780">
    <property type="entry name" value="HI0933_like_1st"/>
    <property type="match status" value="1"/>
</dbReference>
<dbReference type="Pfam" id="PF03486">
    <property type="entry name" value="HI0933_like"/>
    <property type="match status" value="1"/>
</dbReference>
<sequence>YRFAAACGHTVEPPRGVLTPLVTREAWPAALAGLTLKNVVLSAARGGRTLHRSEPGELLFTHFGVSGPLVLALSSRLADDPAGVALSIDLKPGLDAQRLDARLLRDLEQNRQRRLRGALHALLPERLLLSVLAVAGVDADKPAAALTRGERQAVGAALKALPLTVAGARPVEEAIVTRGGVSVREVLPGSMASRRVAGLYFAGELLDTDAVTGGYNLQIAWSTGALAGRSVCSNG</sequence>